<proteinExistence type="inferred from homology"/>
<feature type="domain" description="CCHC-type" evidence="23">
    <location>
        <begin position="547"/>
        <end position="562"/>
    </location>
</feature>
<keyword evidence="10" id="KW-0479">Metal-binding</keyword>
<dbReference type="InterPro" id="IPR000286">
    <property type="entry name" value="HDACs"/>
</dbReference>
<dbReference type="InterPro" id="IPR023801">
    <property type="entry name" value="His_deacetylse_dom"/>
</dbReference>
<dbReference type="PANTHER" id="PTHR10625">
    <property type="entry name" value="HISTONE DEACETYLASE HDAC1-RELATED"/>
    <property type="match status" value="1"/>
</dbReference>
<name>A0A812DC38_ACAPH</name>
<dbReference type="PROSITE" id="PS50158">
    <property type="entry name" value="ZF_CCHC"/>
    <property type="match status" value="1"/>
</dbReference>
<keyword evidence="8" id="KW-0963">Cytoplasm</keyword>
<keyword evidence="13" id="KW-0805">Transcription regulation</keyword>
<dbReference type="Proteomes" id="UP000597762">
    <property type="component" value="Unassembled WGS sequence"/>
</dbReference>
<evidence type="ECO:0000256" key="5">
    <source>
        <dbReference type="ARBA" id="ARBA00006457"/>
    </source>
</evidence>
<dbReference type="Gene3D" id="3.40.800.20">
    <property type="entry name" value="Histone deacetylase domain"/>
    <property type="match status" value="1"/>
</dbReference>
<evidence type="ECO:0000313" key="25">
    <source>
        <dbReference type="Proteomes" id="UP000597762"/>
    </source>
</evidence>
<dbReference type="GO" id="GO:0005694">
    <property type="term" value="C:chromosome"/>
    <property type="evidence" value="ECO:0007669"/>
    <property type="project" value="UniProtKB-SubCell"/>
</dbReference>
<dbReference type="GO" id="GO:0003676">
    <property type="term" value="F:nucleic acid binding"/>
    <property type="evidence" value="ECO:0007669"/>
    <property type="project" value="InterPro"/>
</dbReference>
<evidence type="ECO:0000256" key="11">
    <source>
        <dbReference type="ARBA" id="ARBA00022801"/>
    </source>
</evidence>
<evidence type="ECO:0000256" key="7">
    <source>
        <dbReference type="ARBA" id="ARBA00022454"/>
    </source>
</evidence>
<organism evidence="24 25">
    <name type="scientific">Acanthosepion pharaonis</name>
    <name type="common">Pharaoh cuttlefish</name>
    <name type="synonym">Sepia pharaonis</name>
    <dbReference type="NCBI Taxonomy" id="158019"/>
    <lineage>
        <taxon>Eukaryota</taxon>
        <taxon>Metazoa</taxon>
        <taxon>Spiralia</taxon>
        <taxon>Lophotrochozoa</taxon>
        <taxon>Mollusca</taxon>
        <taxon>Cephalopoda</taxon>
        <taxon>Coleoidea</taxon>
        <taxon>Decapodiformes</taxon>
        <taxon>Sepiida</taxon>
        <taxon>Sepiina</taxon>
        <taxon>Sepiidae</taxon>
        <taxon>Acanthosepion</taxon>
    </lineage>
</organism>
<evidence type="ECO:0000256" key="10">
    <source>
        <dbReference type="ARBA" id="ARBA00022723"/>
    </source>
</evidence>
<dbReference type="InterPro" id="IPR037138">
    <property type="entry name" value="His_deacetylse_dom_sf"/>
</dbReference>
<dbReference type="AlphaFoldDB" id="A0A812DC38"/>
<comment type="cofactor">
    <cofactor evidence="1">
        <name>a divalent metal cation</name>
        <dbReference type="ChEBI" id="CHEBI:60240"/>
    </cofactor>
</comment>
<dbReference type="Gene3D" id="4.10.60.10">
    <property type="entry name" value="Zinc finger, CCHC-type"/>
    <property type="match status" value="1"/>
</dbReference>
<dbReference type="PRINTS" id="PR01270">
    <property type="entry name" value="HDASUPER"/>
</dbReference>
<accession>A0A812DC38</accession>
<comment type="subcellular location">
    <subcellularLocation>
        <location evidence="3">Chromosome</location>
    </subcellularLocation>
    <subcellularLocation>
        <location evidence="4">Cytoplasm</location>
    </subcellularLocation>
    <subcellularLocation>
        <location evidence="2">Nucleus</location>
    </subcellularLocation>
</comment>
<evidence type="ECO:0000313" key="24">
    <source>
        <dbReference type="EMBL" id="CAE1293078.1"/>
    </source>
</evidence>
<dbReference type="GO" id="GO:0031507">
    <property type="term" value="P:heterochromatin formation"/>
    <property type="evidence" value="ECO:0007669"/>
    <property type="project" value="TreeGrafter"/>
</dbReference>
<keyword evidence="12" id="KW-0156">Chromatin regulator</keyword>
<evidence type="ECO:0000256" key="22">
    <source>
        <dbReference type="PROSITE-ProRule" id="PRU00047"/>
    </source>
</evidence>
<dbReference type="SUPFAM" id="SSF57756">
    <property type="entry name" value="Retrovirus zinc finger-like domains"/>
    <property type="match status" value="1"/>
</dbReference>
<dbReference type="InterPro" id="IPR023696">
    <property type="entry name" value="Ureohydrolase_dom_sf"/>
</dbReference>
<evidence type="ECO:0000256" key="1">
    <source>
        <dbReference type="ARBA" id="ARBA00001968"/>
    </source>
</evidence>
<reference evidence="24" key="1">
    <citation type="submission" date="2021-01" db="EMBL/GenBank/DDBJ databases">
        <authorList>
            <person name="Li R."/>
            <person name="Bekaert M."/>
        </authorList>
    </citation>
    <scope>NUCLEOTIDE SEQUENCE</scope>
    <source>
        <strain evidence="24">Farmed</strain>
    </source>
</reference>
<evidence type="ECO:0000256" key="16">
    <source>
        <dbReference type="ARBA" id="ARBA00040347"/>
    </source>
</evidence>
<evidence type="ECO:0000256" key="14">
    <source>
        <dbReference type="ARBA" id="ARBA00023163"/>
    </source>
</evidence>
<comment type="catalytic activity">
    <reaction evidence="19">
        <text>N(6)-acetyl-L-lysyl-[protein] + H2O = L-lysyl-[protein] + acetate</text>
        <dbReference type="Rhea" id="RHEA:58108"/>
        <dbReference type="Rhea" id="RHEA-COMP:9752"/>
        <dbReference type="Rhea" id="RHEA-COMP:10731"/>
        <dbReference type="ChEBI" id="CHEBI:15377"/>
        <dbReference type="ChEBI" id="CHEBI:29969"/>
        <dbReference type="ChEBI" id="CHEBI:30089"/>
        <dbReference type="ChEBI" id="CHEBI:61930"/>
    </reaction>
    <physiologicalReaction direction="left-to-right" evidence="19">
        <dbReference type="Rhea" id="RHEA:58109"/>
    </physiologicalReaction>
</comment>
<evidence type="ECO:0000256" key="8">
    <source>
        <dbReference type="ARBA" id="ARBA00022490"/>
    </source>
</evidence>
<dbReference type="GO" id="GO:0005737">
    <property type="term" value="C:cytoplasm"/>
    <property type="evidence" value="ECO:0007669"/>
    <property type="project" value="UniProtKB-SubCell"/>
</dbReference>
<dbReference type="InterPro" id="IPR036875">
    <property type="entry name" value="Znf_CCHC_sf"/>
</dbReference>
<dbReference type="SMART" id="SM00343">
    <property type="entry name" value="ZnF_C2HC"/>
    <property type="match status" value="2"/>
</dbReference>
<evidence type="ECO:0000256" key="13">
    <source>
        <dbReference type="ARBA" id="ARBA00023015"/>
    </source>
</evidence>
<dbReference type="GO" id="GO:0141221">
    <property type="term" value="F:histone deacetylase activity, hydrolytic mechanism"/>
    <property type="evidence" value="ECO:0007669"/>
    <property type="project" value="UniProtKB-EC"/>
</dbReference>
<dbReference type="Pfam" id="PF00850">
    <property type="entry name" value="Hist_deacetyl"/>
    <property type="match status" value="1"/>
</dbReference>
<evidence type="ECO:0000259" key="23">
    <source>
        <dbReference type="PROSITE" id="PS50158"/>
    </source>
</evidence>
<keyword evidence="14" id="KW-0804">Transcription</keyword>
<keyword evidence="9" id="KW-0678">Repressor</keyword>
<dbReference type="GO" id="GO:0005634">
    <property type="term" value="C:nucleus"/>
    <property type="evidence" value="ECO:0007669"/>
    <property type="project" value="UniProtKB-SubCell"/>
</dbReference>
<evidence type="ECO:0000256" key="17">
    <source>
        <dbReference type="ARBA" id="ARBA00041964"/>
    </source>
</evidence>
<evidence type="ECO:0000256" key="2">
    <source>
        <dbReference type="ARBA" id="ARBA00004123"/>
    </source>
</evidence>
<evidence type="ECO:0000256" key="3">
    <source>
        <dbReference type="ARBA" id="ARBA00004286"/>
    </source>
</evidence>
<dbReference type="InterPro" id="IPR001878">
    <property type="entry name" value="Znf_CCHC"/>
</dbReference>
<dbReference type="EMBL" id="CAHIKZ030002860">
    <property type="protein sequence ID" value="CAE1293078.1"/>
    <property type="molecule type" value="Genomic_DNA"/>
</dbReference>
<comment type="similarity">
    <text evidence="5">Belongs to the histone deacetylase family. HD type 1 subfamily.</text>
</comment>
<evidence type="ECO:0000256" key="21">
    <source>
        <dbReference type="ARBA" id="ARBA00049416"/>
    </source>
</evidence>
<dbReference type="SUPFAM" id="SSF52768">
    <property type="entry name" value="Arginase/deacetylase"/>
    <property type="match status" value="1"/>
</dbReference>
<comment type="catalytic activity">
    <reaction evidence="20">
        <text>N(6)-(2E)-butenoyl-L-lysyl-[protein] + H2O = (2E)-2-butenoate + L-lysyl-[protein]</text>
        <dbReference type="Rhea" id="RHEA:69172"/>
        <dbReference type="Rhea" id="RHEA-COMP:9752"/>
        <dbReference type="Rhea" id="RHEA-COMP:13707"/>
        <dbReference type="ChEBI" id="CHEBI:15377"/>
        <dbReference type="ChEBI" id="CHEBI:29969"/>
        <dbReference type="ChEBI" id="CHEBI:35899"/>
        <dbReference type="ChEBI" id="CHEBI:137954"/>
    </reaction>
    <physiologicalReaction direction="left-to-right" evidence="20">
        <dbReference type="Rhea" id="RHEA:69173"/>
    </physiologicalReaction>
</comment>
<evidence type="ECO:0000256" key="18">
    <source>
        <dbReference type="ARBA" id="ARBA00042783"/>
    </source>
</evidence>
<comment type="catalytic activity">
    <reaction evidence="21">
        <text>N(6)-acetyl-L-lysyl-[histone] + H2O = L-lysyl-[histone] + acetate</text>
        <dbReference type="Rhea" id="RHEA:58196"/>
        <dbReference type="Rhea" id="RHEA-COMP:9845"/>
        <dbReference type="Rhea" id="RHEA-COMP:11338"/>
        <dbReference type="ChEBI" id="CHEBI:15377"/>
        <dbReference type="ChEBI" id="CHEBI:29969"/>
        <dbReference type="ChEBI" id="CHEBI:30089"/>
        <dbReference type="ChEBI" id="CHEBI:61930"/>
        <dbReference type="EC" id="3.5.1.98"/>
    </reaction>
    <physiologicalReaction direction="left-to-right" evidence="21">
        <dbReference type="Rhea" id="RHEA:58197"/>
    </physiologicalReaction>
</comment>
<evidence type="ECO:0000256" key="15">
    <source>
        <dbReference type="ARBA" id="ARBA00023242"/>
    </source>
</evidence>
<keyword evidence="22" id="KW-0862">Zinc</keyword>
<comment type="caution">
    <text evidence="24">The sequence shown here is derived from an EMBL/GenBank/DDBJ whole genome shotgun (WGS) entry which is preliminary data.</text>
</comment>
<evidence type="ECO:0000256" key="12">
    <source>
        <dbReference type="ARBA" id="ARBA00022853"/>
    </source>
</evidence>
<keyword evidence="22" id="KW-0863">Zinc-finger</keyword>
<evidence type="ECO:0000256" key="19">
    <source>
        <dbReference type="ARBA" id="ARBA00049136"/>
    </source>
</evidence>
<evidence type="ECO:0000256" key="6">
    <source>
        <dbReference type="ARBA" id="ARBA00012111"/>
    </source>
</evidence>
<sequence>MNYDNESSQKRSKVAYIFNQDLLKWSDLADKVRHRAKLVHGLIEAYGLLKHMRIVNPAIASYEQMLQFHSSNYLQFLQSINDVDDEEKYMEEADQYGLTYDCPTHKGIYDYISHIAGSTIQAAHCLTDKNDPCQVAINWFGGWHHAQRDTAAGFCYVNDCVLAILELRKDYDRVLYVDLDLHHGDGVEEAFAATSKVFTVSFHKFSAGFFPGTGKANDIGFGKGLYHCVNVPFIDGLKDLEFVAFFKRVLSEIFRVFVPEVIVCQCGADGIAGDPMNSFNLTPRGLAACVRYLNTFNLPLLLLGGDPQASKLWRLWYRNFNYYLSTIASLNPDKLKVLYLNIGTTVADVIEGCSGFEHAVELLRSVYDKSPRVIHARHLLSTRLQQENESVDQYLQALNRLAADCCFQDVTATTYRDESVRDAFIRGLRSLVIRARLLENDTLTLKEATQCARALEQAHFRAESYTSQIGSTAATTTRTKNVFTDSAEEATSTTITKNMLSDLTDSHTECDSVQLSAAFARGKCYNCGGKPHFKDNRRYCPARDKICRNCGKLGHFSKVCRSTMPAPSRSTSAIIVARAKDDDSLFITLSLSLSVYHLISLSVCLSPSLSLSVYHPLFLCLFITLSLSVCFQLSV</sequence>
<keyword evidence="25" id="KW-1185">Reference proteome</keyword>
<evidence type="ECO:0000256" key="4">
    <source>
        <dbReference type="ARBA" id="ARBA00004496"/>
    </source>
</evidence>
<evidence type="ECO:0000256" key="20">
    <source>
        <dbReference type="ARBA" id="ARBA00049193"/>
    </source>
</evidence>
<protein>
    <recommendedName>
        <fullName evidence="16">Histone deacetylase 8</fullName>
        <ecNumber evidence="6">3.5.1.98</ecNumber>
    </recommendedName>
    <alternativeName>
        <fullName evidence="17">Protein deacetylase HDAC8</fullName>
    </alternativeName>
    <alternativeName>
        <fullName evidence="18">Protein decrotonylase HDAC8</fullName>
    </alternativeName>
</protein>
<dbReference type="Pfam" id="PF00098">
    <property type="entry name" value="zf-CCHC"/>
    <property type="match status" value="1"/>
</dbReference>
<gene>
    <name evidence="24" type="ORF">SPHA_49622</name>
</gene>
<dbReference type="InterPro" id="IPR003084">
    <property type="entry name" value="HDAC_I/II"/>
</dbReference>
<keyword evidence="11 24" id="KW-0378">Hydrolase</keyword>
<dbReference type="GO" id="GO:0008270">
    <property type="term" value="F:zinc ion binding"/>
    <property type="evidence" value="ECO:0007669"/>
    <property type="project" value="UniProtKB-KW"/>
</dbReference>
<keyword evidence="15" id="KW-0539">Nucleus</keyword>
<evidence type="ECO:0000256" key="9">
    <source>
        <dbReference type="ARBA" id="ARBA00022491"/>
    </source>
</evidence>
<dbReference type="PRINTS" id="PR01271">
    <property type="entry name" value="HISDACETLASE"/>
</dbReference>
<dbReference type="OrthoDB" id="73273at2759"/>
<dbReference type="EC" id="3.5.1.98" evidence="6"/>
<dbReference type="PANTHER" id="PTHR10625:SF14">
    <property type="entry name" value="HISTONE DEACETYLASE 8"/>
    <property type="match status" value="1"/>
</dbReference>
<keyword evidence="7" id="KW-0158">Chromosome</keyword>